<gene>
    <name evidence="3" type="ORF">FIBSPDRAFT_792527</name>
</gene>
<dbReference type="Proteomes" id="UP000076532">
    <property type="component" value="Unassembled WGS sequence"/>
</dbReference>
<sequence>MSVNFSTAPALFLGLGARLFLDVVHRLRASQPPPPSISDFIILGAWQGVGLYYAIVEFPSAAIIVAFAIAAKLLVEFMLLPDLLKCAVTILGVVLGVMCTDVLSQFLEDGEYSAFGGKKRRTEPVSSSFKRQRTVSFSRQDPKGKEPSRRDRDYARDRKNPPNPHSDITAPSLDSTLDWIDRTARTPIDREVATLRARASLADTEKRRYKEERIWALASGNQARADQMAWQVKRYRALTHGFHKEADRKLIEGERASPLRCRLPCAYWT</sequence>
<keyword evidence="2" id="KW-1133">Transmembrane helix</keyword>
<feature type="region of interest" description="Disordered" evidence="1">
    <location>
        <begin position="117"/>
        <end position="172"/>
    </location>
</feature>
<accession>A0A166GMG4</accession>
<dbReference type="OrthoDB" id="3246365at2759"/>
<keyword evidence="4" id="KW-1185">Reference proteome</keyword>
<reference evidence="3 4" key="1">
    <citation type="journal article" date="2016" name="Mol. Biol. Evol.">
        <title>Comparative Genomics of Early-Diverging Mushroom-Forming Fungi Provides Insights into the Origins of Lignocellulose Decay Capabilities.</title>
        <authorList>
            <person name="Nagy L.G."/>
            <person name="Riley R."/>
            <person name="Tritt A."/>
            <person name="Adam C."/>
            <person name="Daum C."/>
            <person name="Floudas D."/>
            <person name="Sun H."/>
            <person name="Yadav J.S."/>
            <person name="Pangilinan J."/>
            <person name="Larsson K.H."/>
            <person name="Matsuura K."/>
            <person name="Barry K."/>
            <person name="Labutti K."/>
            <person name="Kuo R."/>
            <person name="Ohm R.A."/>
            <person name="Bhattacharya S.S."/>
            <person name="Shirouzu T."/>
            <person name="Yoshinaga Y."/>
            <person name="Martin F.M."/>
            <person name="Grigoriev I.V."/>
            <person name="Hibbett D.S."/>
        </authorList>
    </citation>
    <scope>NUCLEOTIDE SEQUENCE [LARGE SCALE GENOMIC DNA]</scope>
    <source>
        <strain evidence="3 4">CBS 109695</strain>
    </source>
</reference>
<organism evidence="3 4">
    <name type="scientific">Athelia psychrophila</name>
    <dbReference type="NCBI Taxonomy" id="1759441"/>
    <lineage>
        <taxon>Eukaryota</taxon>
        <taxon>Fungi</taxon>
        <taxon>Dikarya</taxon>
        <taxon>Basidiomycota</taxon>
        <taxon>Agaricomycotina</taxon>
        <taxon>Agaricomycetes</taxon>
        <taxon>Agaricomycetidae</taxon>
        <taxon>Atheliales</taxon>
        <taxon>Atheliaceae</taxon>
        <taxon>Athelia</taxon>
    </lineage>
</organism>
<proteinExistence type="predicted"/>
<feature type="transmembrane region" description="Helical" evidence="2">
    <location>
        <begin position="50"/>
        <end position="71"/>
    </location>
</feature>
<keyword evidence="2" id="KW-0472">Membrane</keyword>
<evidence type="ECO:0000256" key="2">
    <source>
        <dbReference type="SAM" id="Phobius"/>
    </source>
</evidence>
<feature type="compositionally biased region" description="Basic and acidic residues" evidence="1">
    <location>
        <begin position="140"/>
        <end position="160"/>
    </location>
</feature>
<dbReference type="EMBL" id="KV417577">
    <property type="protein sequence ID" value="KZP17984.1"/>
    <property type="molecule type" value="Genomic_DNA"/>
</dbReference>
<evidence type="ECO:0000313" key="3">
    <source>
        <dbReference type="EMBL" id="KZP17984.1"/>
    </source>
</evidence>
<protein>
    <submittedName>
        <fullName evidence="3">Uncharacterized protein</fullName>
    </submittedName>
</protein>
<keyword evidence="2" id="KW-0812">Transmembrane</keyword>
<dbReference type="AlphaFoldDB" id="A0A166GMG4"/>
<feature type="compositionally biased region" description="Polar residues" evidence="1">
    <location>
        <begin position="124"/>
        <end position="139"/>
    </location>
</feature>
<evidence type="ECO:0000313" key="4">
    <source>
        <dbReference type="Proteomes" id="UP000076532"/>
    </source>
</evidence>
<name>A0A166GMG4_9AGAM</name>
<evidence type="ECO:0000256" key="1">
    <source>
        <dbReference type="SAM" id="MobiDB-lite"/>
    </source>
</evidence>